<keyword evidence="1 4" id="KW-0808">Transferase</keyword>
<keyword evidence="5" id="KW-1185">Reference proteome</keyword>
<accession>A0A1I5X056</accession>
<dbReference type="Pfam" id="PF00534">
    <property type="entry name" value="Glycos_transf_1"/>
    <property type="match status" value="1"/>
</dbReference>
<dbReference type="RefSeq" id="WP_092018755.1">
    <property type="nucleotide sequence ID" value="NZ_FOXH01000013.1"/>
</dbReference>
<feature type="domain" description="Glycosyltransferase subfamily 4-like N-terminal" evidence="3">
    <location>
        <begin position="58"/>
        <end position="165"/>
    </location>
</feature>
<dbReference type="STRING" id="1079859.SAMN04515674_11344"/>
<gene>
    <name evidence="4" type="ORF">SAMN04515674_11344</name>
</gene>
<dbReference type="EMBL" id="FOXH01000013">
    <property type="protein sequence ID" value="SFQ25290.1"/>
    <property type="molecule type" value="Genomic_DNA"/>
</dbReference>
<dbReference type="SUPFAM" id="SSF53756">
    <property type="entry name" value="UDP-Glycosyltransferase/glycogen phosphorylase"/>
    <property type="match status" value="1"/>
</dbReference>
<evidence type="ECO:0000259" key="2">
    <source>
        <dbReference type="Pfam" id="PF00534"/>
    </source>
</evidence>
<dbReference type="Pfam" id="PF13439">
    <property type="entry name" value="Glyco_transf_4"/>
    <property type="match status" value="1"/>
</dbReference>
<dbReference type="PANTHER" id="PTHR46401">
    <property type="entry name" value="GLYCOSYLTRANSFERASE WBBK-RELATED"/>
    <property type="match status" value="1"/>
</dbReference>
<evidence type="ECO:0000256" key="1">
    <source>
        <dbReference type="ARBA" id="ARBA00022679"/>
    </source>
</evidence>
<reference evidence="4 5" key="1">
    <citation type="submission" date="2016-10" db="EMBL/GenBank/DDBJ databases">
        <authorList>
            <person name="de Groot N.N."/>
        </authorList>
    </citation>
    <scope>NUCLEOTIDE SEQUENCE [LARGE SCALE GENOMIC DNA]</scope>
    <source>
        <strain evidence="5">E92,LMG 26720,CCM 7988</strain>
    </source>
</reference>
<dbReference type="CDD" id="cd03809">
    <property type="entry name" value="GT4_MtfB-like"/>
    <property type="match status" value="1"/>
</dbReference>
<name>A0A1I5X056_9BACT</name>
<dbReference type="Gene3D" id="3.40.50.2000">
    <property type="entry name" value="Glycogen Phosphorylase B"/>
    <property type="match status" value="2"/>
</dbReference>
<dbReference type="GO" id="GO:0016757">
    <property type="term" value="F:glycosyltransferase activity"/>
    <property type="evidence" value="ECO:0007669"/>
    <property type="project" value="InterPro"/>
</dbReference>
<dbReference type="GO" id="GO:0009103">
    <property type="term" value="P:lipopolysaccharide biosynthetic process"/>
    <property type="evidence" value="ECO:0007669"/>
    <property type="project" value="TreeGrafter"/>
</dbReference>
<dbReference type="InterPro" id="IPR028098">
    <property type="entry name" value="Glyco_trans_4-like_N"/>
</dbReference>
<sequence>MSNDLPLVVFDCERMRYANTGLYHYCLQLGNAIRNIPSDQYEVGLYGPEQELINQKPPVIKWHSLNKFWFWNMPSRARIWHTTYQSSNYVPSTSRVKKILTIHDLNFLHEIEDNPVAVQNHIRKLQKNIDCFDAYICISEFAKNDLLTHIDIGNKPVQVIYNGCNRLNHNPAPAVIQPEKPFIFSLGFVNAKKNFHVLIPLLQGNDFELVIAGKHDSGDYVQKIMETATNYGVEKRVKLVGPISENDKAWYFRNCSLFAFPSLAEGFGLPVVEAMQFGKPLLLSKKTSLPEVGGEVACYFEDESPEAMQFAMKLALSTAKEREKDIKTRAGFFDWHETALQHHRLYQSML</sequence>
<dbReference type="AlphaFoldDB" id="A0A1I5X056"/>
<evidence type="ECO:0000313" key="5">
    <source>
        <dbReference type="Proteomes" id="UP000199306"/>
    </source>
</evidence>
<feature type="domain" description="Glycosyl transferase family 1" evidence="2">
    <location>
        <begin position="175"/>
        <end position="324"/>
    </location>
</feature>
<dbReference type="OrthoDB" id="9801609at2"/>
<dbReference type="PANTHER" id="PTHR46401:SF2">
    <property type="entry name" value="GLYCOSYLTRANSFERASE WBBK-RELATED"/>
    <property type="match status" value="1"/>
</dbReference>
<evidence type="ECO:0000259" key="3">
    <source>
        <dbReference type="Pfam" id="PF13439"/>
    </source>
</evidence>
<organism evidence="4 5">
    <name type="scientific">Pseudarcicella hirudinis</name>
    <dbReference type="NCBI Taxonomy" id="1079859"/>
    <lineage>
        <taxon>Bacteria</taxon>
        <taxon>Pseudomonadati</taxon>
        <taxon>Bacteroidota</taxon>
        <taxon>Cytophagia</taxon>
        <taxon>Cytophagales</taxon>
        <taxon>Flectobacillaceae</taxon>
        <taxon>Pseudarcicella</taxon>
    </lineage>
</organism>
<dbReference type="InterPro" id="IPR001296">
    <property type="entry name" value="Glyco_trans_1"/>
</dbReference>
<proteinExistence type="predicted"/>
<evidence type="ECO:0000313" key="4">
    <source>
        <dbReference type="EMBL" id="SFQ25290.1"/>
    </source>
</evidence>
<dbReference type="Proteomes" id="UP000199306">
    <property type="component" value="Unassembled WGS sequence"/>
</dbReference>
<protein>
    <submittedName>
        <fullName evidence="4">Glycosyltransferase involved in cell wall bisynthesis</fullName>
    </submittedName>
</protein>